<proteinExistence type="predicted"/>
<feature type="transmembrane region" description="Helical" evidence="1">
    <location>
        <begin position="73"/>
        <end position="93"/>
    </location>
</feature>
<dbReference type="PANTHER" id="PTHR40761">
    <property type="entry name" value="CONSERVED INTEGRAL MEMBRANE ALANINE VALINE AND LEUCINE RICH PROTEIN-RELATED"/>
    <property type="match status" value="1"/>
</dbReference>
<dbReference type="PANTHER" id="PTHR40761:SF1">
    <property type="entry name" value="CONSERVED INTEGRAL MEMBRANE ALANINE VALINE AND LEUCINE RICH PROTEIN-RELATED"/>
    <property type="match status" value="1"/>
</dbReference>
<dbReference type="SUPFAM" id="SSF103481">
    <property type="entry name" value="Multidrug resistance efflux transporter EmrE"/>
    <property type="match status" value="1"/>
</dbReference>
<feature type="transmembrane region" description="Helical" evidence="1">
    <location>
        <begin position="99"/>
        <end position="119"/>
    </location>
</feature>
<feature type="transmembrane region" description="Helical" evidence="1">
    <location>
        <begin position="156"/>
        <end position="173"/>
    </location>
</feature>
<feature type="transmembrane region" description="Helical" evidence="1">
    <location>
        <begin position="194"/>
        <end position="217"/>
    </location>
</feature>
<dbReference type="RefSeq" id="WP_255929195.1">
    <property type="nucleotide sequence ID" value="NZ_JANFNH010000020.1"/>
</dbReference>
<evidence type="ECO:0000256" key="1">
    <source>
        <dbReference type="SAM" id="Phobius"/>
    </source>
</evidence>
<accession>A0ABT1PEL1</accession>
<evidence type="ECO:0000313" key="2">
    <source>
        <dbReference type="EMBL" id="MCQ4043791.1"/>
    </source>
</evidence>
<keyword evidence="3" id="KW-1185">Reference proteome</keyword>
<dbReference type="EMBL" id="JANFNH010000020">
    <property type="protein sequence ID" value="MCQ4043791.1"/>
    <property type="molecule type" value="Genomic_DNA"/>
</dbReference>
<keyword evidence="1" id="KW-0812">Transmembrane</keyword>
<comment type="caution">
    <text evidence="2">The sequence shown here is derived from an EMBL/GenBank/DDBJ whole genome shotgun (WGS) entry which is preliminary data.</text>
</comment>
<feature type="transmembrane region" description="Helical" evidence="1">
    <location>
        <begin position="131"/>
        <end position="150"/>
    </location>
</feature>
<gene>
    <name evidence="2" type="ORF">NON19_17625</name>
</gene>
<dbReference type="InterPro" id="IPR037185">
    <property type="entry name" value="EmrE-like"/>
</dbReference>
<sequence>MSVFVLGVGAACCLGVGFVLQQRQAQRAPLADLLSFRLLLVLMRYPEWLVGIAAMTAGMALSTIALANGEVSLVEPLTATNLLFAMALSRWLTGQPLGWGGWGGVLLLALGVTAFIVAGQPSEGGHLTGPLRRWILFGIVVGLAGLLIVLSRRVRPTLVATVLACAAGLLYGLQDSLTRIASQIVGRHGITALFAHWQPYVVVCLGVTGLVLVQIAFETAPLRSSLPALTAAQPLAGIACGIGIIGDRLRVTPGSLAVQAVGLVAIVVGIVLIGRHPCVVQKSRTGAGPRVRGILTDSSSGAAVLVNESAERVMALGPLCREADE</sequence>
<reference evidence="2 3" key="1">
    <citation type="submission" date="2022-06" db="EMBL/GenBank/DDBJ databases">
        <title>Draft genome sequence of type strain Streptomyces rubrisoli DSM 42083.</title>
        <authorList>
            <person name="Duangmal K."/>
            <person name="Klaysubun C."/>
        </authorList>
    </citation>
    <scope>NUCLEOTIDE SEQUENCE [LARGE SCALE GENOMIC DNA]</scope>
    <source>
        <strain evidence="2 3">DSM 42083</strain>
    </source>
</reference>
<name>A0ABT1PEL1_9ACTN</name>
<feature type="transmembrane region" description="Helical" evidence="1">
    <location>
        <begin position="256"/>
        <end position="274"/>
    </location>
</feature>
<evidence type="ECO:0000313" key="3">
    <source>
        <dbReference type="Proteomes" id="UP001206206"/>
    </source>
</evidence>
<organism evidence="2 3">
    <name type="scientific">Streptantibioticus rubrisoli</name>
    <dbReference type="NCBI Taxonomy" id="1387313"/>
    <lineage>
        <taxon>Bacteria</taxon>
        <taxon>Bacillati</taxon>
        <taxon>Actinomycetota</taxon>
        <taxon>Actinomycetes</taxon>
        <taxon>Kitasatosporales</taxon>
        <taxon>Streptomycetaceae</taxon>
        <taxon>Streptantibioticus</taxon>
    </lineage>
</organism>
<keyword evidence="1" id="KW-1133">Transmembrane helix</keyword>
<keyword evidence="1" id="KW-0472">Membrane</keyword>
<dbReference type="NCBIfam" id="NF038012">
    <property type="entry name" value="DMT_1"/>
    <property type="match status" value="1"/>
</dbReference>
<protein>
    <submittedName>
        <fullName evidence="2">DMT family transporter</fullName>
    </submittedName>
</protein>
<dbReference type="Proteomes" id="UP001206206">
    <property type="component" value="Unassembled WGS sequence"/>
</dbReference>